<comment type="subunit">
    <text evidence="5">Part of the 50S ribosomal subunit; part of the 5S rRNA/L5/L18/L25 subcomplex. Contacts the 5S rRNA. Binds to the 5S rRNA independently of L5 and L18.</text>
</comment>
<gene>
    <name evidence="5" type="primary">rplY</name>
    <name evidence="5" type="synonym">ctc</name>
    <name evidence="8" type="ORF">BSZ32_09255</name>
</gene>
<dbReference type="InterPro" id="IPR037121">
    <property type="entry name" value="Ribosomal_bL25_C"/>
</dbReference>
<dbReference type="EMBL" id="MQWA01000001">
    <property type="protein sequence ID" value="PQJ28670.1"/>
    <property type="molecule type" value="Genomic_DNA"/>
</dbReference>
<dbReference type="InterPro" id="IPR011035">
    <property type="entry name" value="Ribosomal_bL25/Gln-tRNA_synth"/>
</dbReference>
<dbReference type="Pfam" id="PF01386">
    <property type="entry name" value="Ribosomal_L25p"/>
    <property type="match status" value="1"/>
</dbReference>
<evidence type="ECO:0000256" key="2">
    <source>
        <dbReference type="ARBA" id="ARBA00022884"/>
    </source>
</evidence>
<feature type="domain" description="Large ribosomal subunit protein bL25 L25" evidence="6">
    <location>
        <begin position="6"/>
        <end position="93"/>
    </location>
</feature>
<dbReference type="GO" id="GO:0003735">
    <property type="term" value="F:structural constituent of ribosome"/>
    <property type="evidence" value="ECO:0007669"/>
    <property type="project" value="InterPro"/>
</dbReference>
<keyword evidence="9" id="KW-1185">Reference proteome</keyword>
<dbReference type="AlphaFoldDB" id="A0A2S7U245"/>
<dbReference type="GO" id="GO:0006412">
    <property type="term" value="P:translation"/>
    <property type="evidence" value="ECO:0007669"/>
    <property type="project" value="UniProtKB-UniRule"/>
</dbReference>
<keyword evidence="3 5" id="KW-0689">Ribosomal protein</keyword>
<dbReference type="PANTHER" id="PTHR33284">
    <property type="entry name" value="RIBOSOMAL PROTEIN L25/GLN-TRNA SYNTHETASE, ANTI-CODON-BINDING DOMAIN-CONTAINING PROTEIN"/>
    <property type="match status" value="1"/>
</dbReference>
<name>A0A2S7U245_9BACT</name>
<evidence type="ECO:0000256" key="5">
    <source>
        <dbReference type="HAMAP-Rule" id="MF_01334"/>
    </source>
</evidence>
<protein>
    <recommendedName>
        <fullName evidence="5">Large ribosomal subunit protein bL25</fullName>
    </recommendedName>
    <alternativeName>
        <fullName evidence="5">General stress protein CTC</fullName>
    </alternativeName>
</protein>
<dbReference type="Proteomes" id="UP000239907">
    <property type="component" value="Unassembled WGS sequence"/>
</dbReference>
<dbReference type="SUPFAM" id="SSF50715">
    <property type="entry name" value="Ribosomal protein L25-like"/>
    <property type="match status" value="1"/>
</dbReference>
<feature type="domain" description="Large ribosomal subunit protein bL25 beta" evidence="7">
    <location>
        <begin position="103"/>
        <end position="183"/>
    </location>
</feature>
<sequence length="209" mass="21856">MAIETIQATERARTGSGALNAMRREGLVPSVIYGATENKNIKVHAKAFRDMLNASPSSQILINVQVEGSAPQRVFIQDLQFDAIQGTILHADFLAVTDETVLTAKLPVVLKGEPKGIKLGGALEQLVHTLKVKALPNDLPQQIEADVTDIDISESLTVGDITFPSGVTPTLQGHVLVALVAMTRAAKSAGGEDGEAEAVAEGAAVAAAE</sequence>
<dbReference type="InterPro" id="IPR020056">
    <property type="entry name" value="Rbsml_bL25/Gln-tRNA_synth_N"/>
</dbReference>
<reference evidence="8 9" key="1">
    <citation type="submission" date="2016-12" db="EMBL/GenBank/DDBJ databases">
        <title>Study of bacterial adaptation to deep sea.</title>
        <authorList>
            <person name="Song J."/>
            <person name="Yoshizawa S."/>
            <person name="Kogure K."/>
        </authorList>
    </citation>
    <scope>NUCLEOTIDE SEQUENCE [LARGE SCALE GENOMIC DNA]</scope>
    <source>
        <strain evidence="8 9">SAORIC-165</strain>
    </source>
</reference>
<dbReference type="InterPro" id="IPR020930">
    <property type="entry name" value="Ribosomal_uL5_bac-type"/>
</dbReference>
<dbReference type="NCBIfam" id="TIGR00731">
    <property type="entry name" value="bL25_bact_ctc"/>
    <property type="match status" value="1"/>
</dbReference>
<dbReference type="InterPro" id="IPR029751">
    <property type="entry name" value="Ribosomal_L25_dom"/>
</dbReference>
<dbReference type="Gene3D" id="2.170.120.20">
    <property type="entry name" value="Ribosomal protein L25, beta domain"/>
    <property type="match status" value="1"/>
</dbReference>
<dbReference type="CDD" id="cd00495">
    <property type="entry name" value="Ribosomal_L25_TL5_CTC"/>
    <property type="match status" value="1"/>
</dbReference>
<keyword evidence="4 5" id="KW-0687">Ribonucleoprotein</keyword>
<organism evidence="8 9">
    <name type="scientific">Rubritalea profundi</name>
    <dbReference type="NCBI Taxonomy" id="1658618"/>
    <lineage>
        <taxon>Bacteria</taxon>
        <taxon>Pseudomonadati</taxon>
        <taxon>Verrucomicrobiota</taxon>
        <taxon>Verrucomicrobiia</taxon>
        <taxon>Verrucomicrobiales</taxon>
        <taxon>Rubritaleaceae</taxon>
        <taxon>Rubritalea</taxon>
    </lineage>
</organism>
<dbReference type="GO" id="GO:0008097">
    <property type="term" value="F:5S rRNA binding"/>
    <property type="evidence" value="ECO:0007669"/>
    <property type="project" value="InterPro"/>
</dbReference>
<dbReference type="GO" id="GO:0022625">
    <property type="term" value="C:cytosolic large ribosomal subunit"/>
    <property type="evidence" value="ECO:0007669"/>
    <property type="project" value="TreeGrafter"/>
</dbReference>
<evidence type="ECO:0000256" key="3">
    <source>
        <dbReference type="ARBA" id="ARBA00022980"/>
    </source>
</evidence>
<evidence type="ECO:0000259" key="6">
    <source>
        <dbReference type="Pfam" id="PF01386"/>
    </source>
</evidence>
<evidence type="ECO:0000256" key="4">
    <source>
        <dbReference type="ARBA" id="ARBA00023274"/>
    </source>
</evidence>
<keyword evidence="2 5" id="KW-0694">RNA-binding</keyword>
<dbReference type="Pfam" id="PF14693">
    <property type="entry name" value="Ribosomal_TL5_C"/>
    <property type="match status" value="1"/>
</dbReference>
<evidence type="ECO:0000259" key="7">
    <source>
        <dbReference type="Pfam" id="PF14693"/>
    </source>
</evidence>
<dbReference type="Gene3D" id="2.40.240.10">
    <property type="entry name" value="Ribosomal Protein L25, Chain P"/>
    <property type="match status" value="1"/>
</dbReference>
<dbReference type="OrthoDB" id="9790002at2"/>
<keyword evidence="1 5" id="KW-0699">rRNA-binding</keyword>
<dbReference type="PANTHER" id="PTHR33284:SF1">
    <property type="entry name" value="RIBOSOMAL PROTEIN L25_GLN-TRNA SYNTHETASE, ANTI-CODON-BINDING DOMAIN-CONTAINING PROTEIN"/>
    <property type="match status" value="1"/>
</dbReference>
<comment type="function">
    <text evidence="5">This is one of the proteins that binds to the 5S RNA in the ribosome where it forms part of the central protuberance.</text>
</comment>
<comment type="caution">
    <text evidence="8">The sequence shown here is derived from an EMBL/GenBank/DDBJ whole genome shotgun (WGS) entry which is preliminary data.</text>
</comment>
<evidence type="ECO:0000256" key="1">
    <source>
        <dbReference type="ARBA" id="ARBA00022730"/>
    </source>
</evidence>
<comment type="similarity">
    <text evidence="5">Belongs to the bacterial ribosomal protein bL25 family. CTC subfamily.</text>
</comment>
<evidence type="ECO:0000313" key="9">
    <source>
        <dbReference type="Proteomes" id="UP000239907"/>
    </source>
</evidence>
<dbReference type="HAMAP" id="MF_01334">
    <property type="entry name" value="Ribosomal_bL25_CTC"/>
    <property type="match status" value="1"/>
</dbReference>
<dbReference type="InterPro" id="IPR020057">
    <property type="entry name" value="Ribosomal_bL25_b-dom"/>
</dbReference>
<evidence type="ECO:0000313" key="8">
    <source>
        <dbReference type="EMBL" id="PQJ28670.1"/>
    </source>
</evidence>
<accession>A0A2S7U245</accession>
<proteinExistence type="inferred from homology"/>
<dbReference type="InterPro" id="IPR001021">
    <property type="entry name" value="Ribosomal_bL25_long"/>
</dbReference>
<dbReference type="RefSeq" id="WP_105043171.1">
    <property type="nucleotide sequence ID" value="NZ_MQWA01000001.1"/>
</dbReference>